<gene>
    <name evidence="1" type="ORF">GTP38_11110</name>
</gene>
<comment type="caution">
    <text evidence="1">The sequence shown here is derived from an EMBL/GenBank/DDBJ whole genome shotgun (WGS) entry which is preliminary data.</text>
</comment>
<evidence type="ECO:0000313" key="2">
    <source>
        <dbReference type="Proteomes" id="UP000449678"/>
    </source>
</evidence>
<proteinExistence type="predicted"/>
<dbReference type="EMBL" id="WWCO01000006">
    <property type="protein sequence ID" value="MYM34888.1"/>
    <property type="molecule type" value="Genomic_DNA"/>
</dbReference>
<reference evidence="1 2" key="1">
    <citation type="submission" date="2019-12" db="EMBL/GenBank/DDBJ databases">
        <title>Novel species isolated from a subtropical stream in China.</title>
        <authorList>
            <person name="Lu H."/>
        </authorList>
    </citation>
    <scope>NUCLEOTIDE SEQUENCE [LARGE SCALE GENOMIC DNA]</scope>
    <source>
        <strain evidence="1 2">FT94W</strain>
    </source>
</reference>
<dbReference type="Proteomes" id="UP000449678">
    <property type="component" value="Unassembled WGS sequence"/>
</dbReference>
<keyword evidence="2" id="KW-1185">Reference proteome</keyword>
<sequence length="102" mass="11602">MVKAANKKLNMEKYMSDLRDTLDQILTLCAQSRTYTRRTQQIHEVAMRGLGLTANQREARHLEILGRVGGNPHKEAFLERKAKREAKARARAAAVEQMRIAA</sequence>
<organism evidence="1 2">
    <name type="scientific">Duganella lactea</name>
    <dbReference type="NCBI Taxonomy" id="2692173"/>
    <lineage>
        <taxon>Bacteria</taxon>
        <taxon>Pseudomonadati</taxon>
        <taxon>Pseudomonadota</taxon>
        <taxon>Betaproteobacteria</taxon>
        <taxon>Burkholderiales</taxon>
        <taxon>Oxalobacteraceae</taxon>
        <taxon>Telluria group</taxon>
        <taxon>Duganella</taxon>
    </lineage>
</organism>
<name>A0ABW9V5M9_9BURK</name>
<evidence type="ECO:0000313" key="1">
    <source>
        <dbReference type="EMBL" id="MYM34888.1"/>
    </source>
</evidence>
<protein>
    <submittedName>
        <fullName evidence="1">Uncharacterized protein</fullName>
    </submittedName>
</protein>
<accession>A0ABW9V5M9</accession>